<evidence type="ECO:0000313" key="2">
    <source>
        <dbReference type="Proteomes" id="UP001469553"/>
    </source>
</evidence>
<reference evidence="1 2" key="1">
    <citation type="submission" date="2021-06" db="EMBL/GenBank/DDBJ databases">
        <authorList>
            <person name="Palmer J.M."/>
        </authorList>
    </citation>
    <scope>NUCLEOTIDE SEQUENCE [LARGE SCALE GENOMIC DNA]</scope>
    <source>
        <strain evidence="1 2">AS_MEX2019</strain>
        <tissue evidence="1">Muscle</tissue>
    </source>
</reference>
<gene>
    <name evidence="1" type="ORF">AMECASPLE_032081</name>
</gene>
<name>A0ABV0YIP1_9TELE</name>
<dbReference type="Proteomes" id="UP001469553">
    <property type="component" value="Unassembled WGS sequence"/>
</dbReference>
<organism evidence="1 2">
    <name type="scientific">Ameca splendens</name>
    <dbReference type="NCBI Taxonomy" id="208324"/>
    <lineage>
        <taxon>Eukaryota</taxon>
        <taxon>Metazoa</taxon>
        <taxon>Chordata</taxon>
        <taxon>Craniata</taxon>
        <taxon>Vertebrata</taxon>
        <taxon>Euteleostomi</taxon>
        <taxon>Actinopterygii</taxon>
        <taxon>Neopterygii</taxon>
        <taxon>Teleostei</taxon>
        <taxon>Neoteleostei</taxon>
        <taxon>Acanthomorphata</taxon>
        <taxon>Ovalentaria</taxon>
        <taxon>Atherinomorphae</taxon>
        <taxon>Cyprinodontiformes</taxon>
        <taxon>Goodeidae</taxon>
        <taxon>Ameca</taxon>
    </lineage>
</organism>
<keyword evidence="2" id="KW-1185">Reference proteome</keyword>
<proteinExistence type="predicted"/>
<evidence type="ECO:0000313" key="1">
    <source>
        <dbReference type="EMBL" id="MEQ2293315.1"/>
    </source>
</evidence>
<protein>
    <submittedName>
        <fullName evidence="1">Uncharacterized protein</fullName>
    </submittedName>
</protein>
<sequence length="99" mass="11352">MGLSTVCNQKLETTVLHRNLLLPVNDLPLEQDEQIKPSKQTKKQSKCQDHDNLTGVRKSAEDMKVFILLERFFSLMCYILLNLDENGKLGYSVNILICK</sequence>
<comment type="caution">
    <text evidence="1">The sequence shown here is derived from an EMBL/GenBank/DDBJ whole genome shotgun (WGS) entry which is preliminary data.</text>
</comment>
<accession>A0ABV0YIP1</accession>
<dbReference type="EMBL" id="JAHRIP010032311">
    <property type="protein sequence ID" value="MEQ2293315.1"/>
    <property type="molecule type" value="Genomic_DNA"/>
</dbReference>